<evidence type="ECO:0000259" key="1">
    <source>
        <dbReference type="Pfam" id="PF07727"/>
    </source>
</evidence>
<gene>
    <name evidence="2" type="ORF">SLEP1_g35041</name>
</gene>
<proteinExistence type="predicted"/>
<dbReference type="EMBL" id="BPVZ01000069">
    <property type="protein sequence ID" value="GKV25639.1"/>
    <property type="molecule type" value="Genomic_DNA"/>
</dbReference>
<sequence length="341" mass="38315">MFSLLSNFQVSSFDQPPFFTNPSVELFPSDFDAGTSDELYNASLHALTSSAIDDLLASNALDNSEPASTSSSVSPVDGAFDIIESTNELIVPSSSRPTWMDVTNAFVNGDLKEEVYLRPPPRLNHPPNKKFEMKDLGVLSYFLGLEVTSSDDGYQFSQVKYASDLISKVELNDNKSASTPLEPNVKLTPMDDSPLSNHTRYWELVGSLVYLTATRPNIAYAVHIVSQFTTASRSTRYLVVLRIIRYIKGTLFHRLHFYANSSSMPHAYSDADWVGDPFDRKSTTSYLFSLVIVLSFVRARNKLFHLVLALKLSIELLAIQHQNFFHYGGFLKIWHSSAFFY</sequence>
<protein>
    <recommendedName>
        <fullName evidence="1">Reverse transcriptase Ty1/copia-type domain-containing protein</fullName>
    </recommendedName>
</protein>
<dbReference type="Proteomes" id="UP001054252">
    <property type="component" value="Unassembled WGS sequence"/>
</dbReference>
<evidence type="ECO:0000313" key="2">
    <source>
        <dbReference type="EMBL" id="GKV25639.1"/>
    </source>
</evidence>
<dbReference type="PANTHER" id="PTHR11439:SF461">
    <property type="entry name" value="OS10G0432200 PROTEIN"/>
    <property type="match status" value="1"/>
</dbReference>
<dbReference type="Pfam" id="PF07727">
    <property type="entry name" value="RVT_2"/>
    <property type="match status" value="1"/>
</dbReference>
<organism evidence="2 3">
    <name type="scientific">Rubroshorea leprosula</name>
    <dbReference type="NCBI Taxonomy" id="152421"/>
    <lineage>
        <taxon>Eukaryota</taxon>
        <taxon>Viridiplantae</taxon>
        <taxon>Streptophyta</taxon>
        <taxon>Embryophyta</taxon>
        <taxon>Tracheophyta</taxon>
        <taxon>Spermatophyta</taxon>
        <taxon>Magnoliopsida</taxon>
        <taxon>eudicotyledons</taxon>
        <taxon>Gunneridae</taxon>
        <taxon>Pentapetalae</taxon>
        <taxon>rosids</taxon>
        <taxon>malvids</taxon>
        <taxon>Malvales</taxon>
        <taxon>Dipterocarpaceae</taxon>
        <taxon>Rubroshorea</taxon>
    </lineage>
</organism>
<dbReference type="InterPro" id="IPR013103">
    <property type="entry name" value="RVT_2"/>
</dbReference>
<name>A0AAV5KLZ3_9ROSI</name>
<comment type="caution">
    <text evidence="2">The sequence shown here is derived from an EMBL/GenBank/DDBJ whole genome shotgun (WGS) entry which is preliminary data.</text>
</comment>
<dbReference type="PANTHER" id="PTHR11439">
    <property type="entry name" value="GAG-POL-RELATED RETROTRANSPOSON"/>
    <property type="match status" value="1"/>
</dbReference>
<accession>A0AAV5KLZ3</accession>
<reference evidence="2 3" key="1">
    <citation type="journal article" date="2021" name="Commun. Biol.">
        <title>The genome of Shorea leprosula (Dipterocarpaceae) highlights the ecological relevance of drought in aseasonal tropical rainforests.</title>
        <authorList>
            <person name="Ng K.K.S."/>
            <person name="Kobayashi M.J."/>
            <person name="Fawcett J.A."/>
            <person name="Hatakeyama M."/>
            <person name="Paape T."/>
            <person name="Ng C.H."/>
            <person name="Ang C.C."/>
            <person name="Tnah L.H."/>
            <person name="Lee C.T."/>
            <person name="Nishiyama T."/>
            <person name="Sese J."/>
            <person name="O'Brien M.J."/>
            <person name="Copetti D."/>
            <person name="Mohd Noor M.I."/>
            <person name="Ong R.C."/>
            <person name="Putra M."/>
            <person name="Sireger I.Z."/>
            <person name="Indrioko S."/>
            <person name="Kosugi Y."/>
            <person name="Izuno A."/>
            <person name="Isagi Y."/>
            <person name="Lee S.L."/>
            <person name="Shimizu K.K."/>
        </authorList>
    </citation>
    <scope>NUCLEOTIDE SEQUENCE [LARGE SCALE GENOMIC DNA]</scope>
    <source>
        <strain evidence="2">214</strain>
    </source>
</reference>
<dbReference type="AlphaFoldDB" id="A0AAV5KLZ3"/>
<evidence type="ECO:0000313" key="3">
    <source>
        <dbReference type="Proteomes" id="UP001054252"/>
    </source>
</evidence>
<feature type="domain" description="Reverse transcriptase Ty1/copia-type" evidence="1">
    <location>
        <begin position="128"/>
        <end position="182"/>
    </location>
</feature>
<keyword evidence="3" id="KW-1185">Reference proteome</keyword>